<dbReference type="Proteomes" id="UP000094008">
    <property type="component" value="Unassembled WGS sequence"/>
</dbReference>
<organism evidence="2 3">
    <name type="scientific">Mycolicibacterium peregrinum</name>
    <name type="common">Mycobacterium peregrinum</name>
    <dbReference type="NCBI Taxonomy" id="43304"/>
    <lineage>
        <taxon>Bacteria</taxon>
        <taxon>Bacillati</taxon>
        <taxon>Actinomycetota</taxon>
        <taxon>Actinomycetes</taxon>
        <taxon>Mycobacteriales</taxon>
        <taxon>Mycobacteriaceae</taxon>
        <taxon>Mycolicibacterium</taxon>
    </lineage>
</organism>
<reference evidence="3" key="1">
    <citation type="submission" date="2016-06" db="EMBL/GenBank/DDBJ databases">
        <authorList>
            <person name="Sutton G."/>
            <person name="Brinkac L."/>
            <person name="Sanka R."/>
            <person name="Adams M."/>
            <person name="Lau E."/>
            <person name="Mehaffy C."/>
            <person name="Tameris M."/>
            <person name="Hatherill M."/>
            <person name="Hanekom W."/>
            <person name="Mahomed H."/>
            <person name="Mcshane H."/>
        </authorList>
    </citation>
    <scope>NUCLEOTIDE SEQUENCE [LARGE SCALE GENOMIC DNA]</scope>
    <source>
        <strain evidence="3">852002-10433_SCH5171157</strain>
    </source>
</reference>
<name>A0A1A0VW59_MYCPR</name>
<proteinExistence type="predicted"/>
<dbReference type="AlphaFoldDB" id="A0A1A0VW59"/>
<dbReference type="EMBL" id="LZSY01000120">
    <property type="protein sequence ID" value="OBB87540.1"/>
    <property type="molecule type" value="Genomic_DNA"/>
</dbReference>
<dbReference type="RefSeq" id="WP_064884971.1">
    <property type="nucleotide sequence ID" value="NZ_LZSY01000120.1"/>
</dbReference>
<protein>
    <recommendedName>
        <fullName evidence="4">Conjugal transfer protein</fullName>
    </recommendedName>
</protein>
<feature type="transmembrane region" description="Helical" evidence="1">
    <location>
        <begin position="16"/>
        <end position="41"/>
    </location>
</feature>
<evidence type="ECO:0008006" key="4">
    <source>
        <dbReference type="Google" id="ProtNLM"/>
    </source>
</evidence>
<gene>
    <name evidence="2" type="ORF">A5779_32595</name>
</gene>
<keyword evidence="1" id="KW-0472">Membrane</keyword>
<sequence length="317" mass="34050">MPTKTWQRRIDTTGGWIGLAFLVVAVASCSIVAISTIWGWIFNEPTDVDGPARKQINRTELVGNFALQCVEKALTVTADQRASLQTCWANQDQQQPLPKNPGAVISSTGVAAVTLEDDLGYAQQWSVIVSVSERPYVAAPATEQCYRIPVLYSSYGLQATSRPGKADCAGAGATLPLGYSTTLSPKSPVFQTLTGFFESYLTNAGGLDRYITDKSGLVAVPDYLSESDAKGRGPRVKKLQSTRAVPDDAMPAEGTTIHVFATVDSVTRQYSPRREDYALSLTVINGRWMVAGIDYAPQLAIDAELTPVVPAPTTGKP</sequence>
<evidence type="ECO:0000256" key="1">
    <source>
        <dbReference type="SAM" id="Phobius"/>
    </source>
</evidence>
<dbReference type="PROSITE" id="PS51257">
    <property type="entry name" value="PROKAR_LIPOPROTEIN"/>
    <property type="match status" value="1"/>
</dbReference>
<dbReference type="OrthoDB" id="4545310at2"/>
<evidence type="ECO:0000313" key="2">
    <source>
        <dbReference type="EMBL" id="OBB87540.1"/>
    </source>
</evidence>
<comment type="caution">
    <text evidence="2">The sequence shown here is derived from an EMBL/GenBank/DDBJ whole genome shotgun (WGS) entry which is preliminary data.</text>
</comment>
<evidence type="ECO:0000313" key="3">
    <source>
        <dbReference type="Proteomes" id="UP000094008"/>
    </source>
</evidence>
<keyword evidence="1" id="KW-0812">Transmembrane</keyword>
<accession>A0A1A0VW59</accession>
<keyword evidence="1" id="KW-1133">Transmembrane helix</keyword>